<dbReference type="AlphaFoldDB" id="A0A4S8LYV3"/>
<dbReference type="PANTHER" id="PTHR19879">
    <property type="entry name" value="TRANSCRIPTION INITIATION FACTOR TFIID"/>
    <property type="match status" value="1"/>
</dbReference>
<feature type="domain" description="EML-like second beta-propeller" evidence="4">
    <location>
        <begin position="576"/>
        <end position="736"/>
    </location>
</feature>
<feature type="repeat" description="WD" evidence="3">
    <location>
        <begin position="911"/>
        <end position="952"/>
    </location>
</feature>
<dbReference type="PRINTS" id="PR00320">
    <property type="entry name" value="GPROTEINBRPT"/>
</dbReference>
<dbReference type="Proteomes" id="UP000297245">
    <property type="component" value="Unassembled WGS sequence"/>
</dbReference>
<feature type="repeat" description="WD" evidence="3">
    <location>
        <begin position="782"/>
        <end position="814"/>
    </location>
</feature>
<dbReference type="InterPro" id="IPR055442">
    <property type="entry name" value="Beta-prop_EML-like_2nd"/>
</dbReference>
<dbReference type="Pfam" id="PF00400">
    <property type="entry name" value="WD40"/>
    <property type="match status" value="10"/>
</dbReference>
<dbReference type="PROSITE" id="PS50294">
    <property type="entry name" value="WD_REPEATS_REGION"/>
    <property type="match status" value="14"/>
</dbReference>
<protein>
    <submittedName>
        <fullName evidence="6">WD40 repeat-like protein</fullName>
    </submittedName>
</protein>
<proteinExistence type="predicted"/>
<dbReference type="OrthoDB" id="538223at2759"/>
<keyword evidence="2" id="KW-0677">Repeat</keyword>
<dbReference type="EMBL" id="ML179224">
    <property type="protein sequence ID" value="THU94423.1"/>
    <property type="molecule type" value="Genomic_DNA"/>
</dbReference>
<dbReference type="SUPFAM" id="SSF50978">
    <property type="entry name" value="WD40 repeat-like"/>
    <property type="match status" value="2"/>
</dbReference>
<organism evidence="6 7">
    <name type="scientific">Dendrothele bispora (strain CBS 962.96)</name>
    <dbReference type="NCBI Taxonomy" id="1314807"/>
    <lineage>
        <taxon>Eukaryota</taxon>
        <taxon>Fungi</taxon>
        <taxon>Dikarya</taxon>
        <taxon>Basidiomycota</taxon>
        <taxon>Agaricomycotina</taxon>
        <taxon>Agaricomycetes</taxon>
        <taxon>Agaricomycetidae</taxon>
        <taxon>Agaricales</taxon>
        <taxon>Agaricales incertae sedis</taxon>
        <taxon>Dendrothele</taxon>
    </lineage>
</organism>
<reference evidence="6 7" key="1">
    <citation type="journal article" date="2019" name="Nat. Ecol. Evol.">
        <title>Megaphylogeny resolves global patterns of mushroom evolution.</title>
        <authorList>
            <person name="Varga T."/>
            <person name="Krizsan K."/>
            <person name="Foldi C."/>
            <person name="Dima B."/>
            <person name="Sanchez-Garcia M."/>
            <person name="Sanchez-Ramirez S."/>
            <person name="Szollosi G.J."/>
            <person name="Szarkandi J.G."/>
            <person name="Papp V."/>
            <person name="Albert L."/>
            <person name="Andreopoulos W."/>
            <person name="Angelini C."/>
            <person name="Antonin V."/>
            <person name="Barry K.W."/>
            <person name="Bougher N.L."/>
            <person name="Buchanan P."/>
            <person name="Buyck B."/>
            <person name="Bense V."/>
            <person name="Catcheside P."/>
            <person name="Chovatia M."/>
            <person name="Cooper J."/>
            <person name="Damon W."/>
            <person name="Desjardin D."/>
            <person name="Finy P."/>
            <person name="Geml J."/>
            <person name="Haridas S."/>
            <person name="Hughes K."/>
            <person name="Justo A."/>
            <person name="Karasinski D."/>
            <person name="Kautmanova I."/>
            <person name="Kiss B."/>
            <person name="Kocsube S."/>
            <person name="Kotiranta H."/>
            <person name="LaButti K.M."/>
            <person name="Lechner B.E."/>
            <person name="Liimatainen K."/>
            <person name="Lipzen A."/>
            <person name="Lukacs Z."/>
            <person name="Mihaltcheva S."/>
            <person name="Morgado L.N."/>
            <person name="Niskanen T."/>
            <person name="Noordeloos M.E."/>
            <person name="Ohm R.A."/>
            <person name="Ortiz-Santana B."/>
            <person name="Ovrebo C."/>
            <person name="Racz N."/>
            <person name="Riley R."/>
            <person name="Savchenko A."/>
            <person name="Shiryaev A."/>
            <person name="Soop K."/>
            <person name="Spirin V."/>
            <person name="Szebenyi C."/>
            <person name="Tomsovsky M."/>
            <person name="Tulloss R.E."/>
            <person name="Uehling J."/>
            <person name="Grigoriev I.V."/>
            <person name="Vagvolgyi C."/>
            <person name="Papp T."/>
            <person name="Martin F.M."/>
            <person name="Miettinen O."/>
            <person name="Hibbett D.S."/>
            <person name="Nagy L.G."/>
        </authorList>
    </citation>
    <scope>NUCLEOTIDE SEQUENCE [LARGE SCALE GENOMIC DNA]</scope>
    <source>
        <strain evidence="6 7">CBS 962.96</strain>
    </source>
</reference>
<dbReference type="Pfam" id="PF24883">
    <property type="entry name" value="NPHP3_N"/>
    <property type="match status" value="1"/>
</dbReference>
<keyword evidence="1 3" id="KW-0853">WD repeat</keyword>
<sequence>LKERLNPIFNPARKLNTCMVGTRQKLLKDVCDWAFESQSNFAWICGIAGTGKSAVAVTLADRFRSMQNEVTLALTFHCVKGQETSNLSLLVPTMCYQLAKIYSGYQKALVDVFNKDQSLNGSGLPVHEQIKIFWDASLFKEVSNKKVIIIIDGLDEWGTESDQEILIKGITSLISQVQGLVIIITSRPLNMKKMTETVGKVRKFDLTSSYNANADIKLLVKKSLETIDDMDKIDKLVHKAGGLFIWITVALKFIKDSMDEEEAIVRVIDSEEDDRCVDNPYRGLDELYKVVLENHFGGNTNVHYFKEVIGVILAAMEPIPVLVLEQMLNIKKIKPGTVKKVLSNMKAVVFERDGKLYYHLSFAEFLGSQERSGRWVVKQGSTHLQLTKACLDILEKELKFNICYLETSCTTNKRVTNPSVQEKVTQYVSAGLQYSCLYWTHHLIEAQECGTMKDCVLKFMTSKRVIYWMECLSLMSRVDCIMSGAKNIKNWGNANKISSASKVGEDIQRFMESFSMIIAESTPHLYISALLLSTRQSLLTELGEKHLKNSVSIKKLYTMTRPMNCTKVFREQNLILAIAYSPDGRHVASGSDDCTVRIWDTQTGKQVSQPLQGHTDWATSVAYSPDGRYVASGSDHTVRIWDTQTGEQVGQPLHGHTGWTTSVAYSPDGRFVASGSDDCTVRIWNTQTGEQIGQPFQGHTDLVTSVVYSPDGRHVASGSDDHTVRIWDTQTGEQVGQPFQGHTDRVRSVTYSPDGRHVASGSDDHTIRLWDTQTCEQIGQPFRGHKDWVRSVAYSPDGKYVASGSDDHTVIIWDTWTGVQVGQPLQGHIGWVISVAYSPDGWHVASGSLDHTVRIWDTQPGEQVGQSFQGHTDQIRSVAYSPDGRYVASGSDDHTVRIWDTETGKQVSQPLQSHTDWVRSVAYSPDGRYVASGSFDCTVRVWDTQAGDELGQPLQGHTDQVRSVAYSPDGKHVVSGSKDHTSLDHTVRIWDTLTGGQVGQPFQGHAYWVRSVAYSPDGRFVASGSDDCTVRIWDTQTGEQVGQPLQGHTDLVTSVAYSPNGRYVASGSNDHTIRIWDTQTGEQIAQPLQGHTDWVRSVTYSPDGKHVASGSKDHTIRIWDIHNGEQVSQPLQGHIDLVTSVAYSPNGRFVASGSRDHTVRIWD</sequence>
<feature type="repeat" description="WD" evidence="3">
    <location>
        <begin position="1131"/>
        <end position="1163"/>
    </location>
</feature>
<evidence type="ECO:0000256" key="3">
    <source>
        <dbReference type="PROSITE-ProRule" id="PRU00221"/>
    </source>
</evidence>
<feature type="repeat" description="WD" evidence="3">
    <location>
        <begin position="696"/>
        <end position="737"/>
    </location>
</feature>
<feature type="repeat" description="WD" evidence="3">
    <location>
        <begin position="1045"/>
        <end position="1086"/>
    </location>
</feature>
<gene>
    <name evidence="6" type="ORF">K435DRAFT_623204</name>
</gene>
<dbReference type="InterPro" id="IPR056884">
    <property type="entry name" value="NPHP3-like_N"/>
</dbReference>
<dbReference type="SMART" id="SM00320">
    <property type="entry name" value="WD40"/>
    <property type="match status" value="14"/>
</dbReference>
<dbReference type="InterPro" id="IPR027417">
    <property type="entry name" value="P-loop_NTPase"/>
</dbReference>
<evidence type="ECO:0000313" key="6">
    <source>
        <dbReference type="EMBL" id="THU94423.1"/>
    </source>
</evidence>
<feature type="repeat" description="WD" evidence="3">
    <location>
        <begin position="954"/>
        <end position="981"/>
    </location>
</feature>
<dbReference type="Gene3D" id="2.130.10.10">
    <property type="entry name" value="YVTN repeat-like/Quinoprotein amine dehydrogenase"/>
    <property type="match status" value="7"/>
</dbReference>
<feature type="repeat" description="WD" evidence="3">
    <location>
        <begin position="611"/>
        <end position="651"/>
    </location>
</feature>
<dbReference type="PROSITE" id="PS00678">
    <property type="entry name" value="WD_REPEATS_1"/>
    <property type="match status" value="9"/>
</dbReference>
<feature type="repeat" description="WD" evidence="3">
    <location>
        <begin position="653"/>
        <end position="694"/>
    </location>
</feature>
<feature type="domain" description="Nephrocystin 3-like N-terminal" evidence="5">
    <location>
        <begin position="21"/>
        <end position="187"/>
    </location>
</feature>
<dbReference type="InterPro" id="IPR001680">
    <property type="entry name" value="WD40_rpt"/>
</dbReference>
<dbReference type="CDD" id="cd00200">
    <property type="entry name" value="WD40"/>
    <property type="match status" value="2"/>
</dbReference>
<accession>A0A4S8LYV3</accession>
<dbReference type="Gene3D" id="3.40.50.300">
    <property type="entry name" value="P-loop containing nucleotide triphosphate hydrolases"/>
    <property type="match status" value="1"/>
</dbReference>
<dbReference type="Pfam" id="PF23414">
    <property type="entry name" value="Beta-prop_EML_2"/>
    <property type="match status" value="1"/>
</dbReference>
<keyword evidence="7" id="KW-1185">Reference proteome</keyword>
<dbReference type="SUPFAM" id="SSF52540">
    <property type="entry name" value="P-loop containing nucleoside triphosphate hydrolases"/>
    <property type="match status" value="1"/>
</dbReference>
<dbReference type="InterPro" id="IPR036322">
    <property type="entry name" value="WD40_repeat_dom_sf"/>
</dbReference>
<feature type="repeat" description="WD" evidence="3">
    <location>
        <begin position="1002"/>
        <end position="1043"/>
    </location>
</feature>
<dbReference type="PANTHER" id="PTHR19879:SF9">
    <property type="entry name" value="TRANSCRIPTION INITIATION FACTOR TFIID SUBUNIT 5"/>
    <property type="match status" value="1"/>
</dbReference>
<evidence type="ECO:0000256" key="1">
    <source>
        <dbReference type="ARBA" id="ARBA00022574"/>
    </source>
</evidence>
<feature type="non-terminal residue" evidence="6">
    <location>
        <position position="1"/>
    </location>
</feature>
<evidence type="ECO:0000256" key="2">
    <source>
        <dbReference type="ARBA" id="ARBA00022737"/>
    </source>
</evidence>
<name>A0A4S8LYV3_DENBC</name>
<dbReference type="InterPro" id="IPR015943">
    <property type="entry name" value="WD40/YVTN_repeat-like_dom_sf"/>
</dbReference>
<evidence type="ECO:0000259" key="5">
    <source>
        <dbReference type="Pfam" id="PF24883"/>
    </source>
</evidence>
<feature type="non-terminal residue" evidence="6">
    <location>
        <position position="1163"/>
    </location>
</feature>
<dbReference type="InterPro" id="IPR020472">
    <property type="entry name" value="WD40_PAC1"/>
</dbReference>
<dbReference type="PROSITE" id="PS50082">
    <property type="entry name" value="WD_REPEATS_2"/>
    <property type="match status" value="14"/>
</dbReference>
<feature type="repeat" description="WD" evidence="3">
    <location>
        <begin position="868"/>
        <end position="909"/>
    </location>
</feature>
<evidence type="ECO:0000259" key="4">
    <source>
        <dbReference type="Pfam" id="PF23414"/>
    </source>
</evidence>
<feature type="repeat" description="WD" evidence="3">
    <location>
        <begin position="568"/>
        <end position="609"/>
    </location>
</feature>
<feature type="repeat" description="WD" evidence="3">
    <location>
        <begin position="739"/>
        <end position="780"/>
    </location>
</feature>
<dbReference type="InterPro" id="IPR019775">
    <property type="entry name" value="WD40_repeat_CS"/>
</dbReference>
<feature type="repeat" description="WD" evidence="3">
    <location>
        <begin position="1088"/>
        <end position="1129"/>
    </location>
</feature>
<feature type="repeat" description="WD" evidence="3">
    <location>
        <begin position="825"/>
        <end position="866"/>
    </location>
</feature>
<evidence type="ECO:0000313" key="7">
    <source>
        <dbReference type="Proteomes" id="UP000297245"/>
    </source>
</evidence>